<evidence type="ECO:0000313" key="3">
    <source>
        <dbReference type="EMBL" id="TWB46314.1"/>
    </source>
</evidence>
<feature type="domain" description="RNA polymerase sigma-70 ECF-like HTH" evidence="2">
    <location>
        <begin position="41"/>
        <end position="204"/>
    </location>
</feature>
<proteinExistence type="predicted"/>
<gene>
    <name evidence="3" type="ORF">FBZ92_1566</name>
</gene>
<evidence type="ECO:0000256" key="1">
    <source>
        <dbReference type="SAM" id="MobiDB-lite"/>
    </source>
</evidence>
<protein>
    <submittedName>
        <fullName evidence="3">RNA polymerase ECF family sigma subunit</fullName>
    </submittedName>
</protein>
<feature type="compositionally biased region" description="Basic and acidic residues" evidence="1">
    <location>
        <begin position="221"/>
        <end position="230"/>
    </location>
</feature>
<dbReference type="SUPFAM" id="SSF88659">
    <property type="entry name" value="Sigma3 and sigma4 domains of RNA polymerase sigma factors"/>
    <property type="match status" value="1"/>
</dbReference>
<dbReference type="InterPro" id="IPR013324">
    <property type="entry name" value="RNA_pol_sigma_r3/r4-like"/>
</dbReference>
<dbReference type="Pfam" id="PF07638">
    <property type="entry name" value="Sigma70_ECF"/>
    <property type="match status" value="1"/>
</dbReference>
<feature type="region of interest" description="Disordered" evidence="1">
    <location>
        <begin position="211"/>
        <end position="230"/>
    </location>
</feature>
<dbReference type="AlphaFoldDB" id="A0A560HLX4"/>
<dbReference type="NCBIfam" id="TIGR02999">
    <property type="entry name" value="Sig-70_X6"/>
    <property type="match status" value="1"/>
</dbReference>
<name>A0A560HLX4_9PROT</name>
<dbReference type="InterPro" id="IPR053812">
    <property type="entry name" value="HTH_Sigma70_ECF-like"/>
</dbReference>
<dbReference type="InterPro" id="IPR036388">
    <property type="entry name" value="WH-like_DNA-bd_sf"/>
</dbReference>
<evidence type="ECO:0000313" key="4">
    <source>
        <dbReference type="Proteomes" id="UP000318050"/>
    </source>
</evidence>
<organism evidence="3 4">
    <name type="scientific">Nitrospirillum amazonense</name>
    <dbReference type="NCBI Taxonomy" id="28077"/>
    <lineage>
        <taxon>Bacteria</taxon>
        <taxon>Pseudomonadati</taxon>
        <taxon>Pseudomonadota</taxon>
        <taxon>Alphaproteobacteria</taxon>
        <taxon>Rhodospirillales</taxon>
        <taxon>Azospirillaceae</taxon>
        <taxon>Nitrospirillum</taxon>
    </lineage>
</organism>
<accession>A0A560HLX4</accession>
<sequence length="230" mass="25204">MLVLWRYPPHPVSLPPCPADPMSDTLQDLIVPSDDPEVVRTADALLPLFYEDLHRLARRERRRLPAGDTLQTTALIHEAYLKLRGTAGFNDHGHFLRASALAMRHVLVNRARDRLAAKRGGGAAALPLDDDLLAHGSPESDARILEVNDALGRLAALNLRLARVVECRFFAGYSELETAQALGITDRTVRRDWIKARAWLLHTLSVDAEGSMDAEGGAGDGGDKARLEPA</sequence>
<comment type="caution">
    <text evidence="3">The sequence shown here is derived from an EMBL/GenBank/DDBJ whole genome shotgun (WGS) entry which is preliminary data.</text>
</comment>
<dbReference type="EMBL" id="VITT01000056">
    <property type="protein sequence ID" value="TWB46314.1"/>
    <property type="molecule type" value="Genomic_DNA"/>
</dbReference>
<reference evidence="3 4" key="1">
    <citation type="submission" date="2019-06" db="EMBL/GenBank/DDBJ databases">
        <title>Genomic Encyclopedia of Type Strains, Phase IV (KMG-V): Genome sequencing to study the core and pangenomes of soil and plant-associated prokaryotes.</title>
        <authorList>
            <person name="Whitman W."/>
        </authorList>
    </citation>
    <scope>NUCLEOTIDE SEQUENCE [LARGE SCALE GENOMIC DNA]</scope>
    <source>
        <strain evidence="3 4">BR 11140</strain>
    </source>
</reference>
<dbReference type="InterPro" id="IPR011517">
    <property type="entry name" value="RNA_pol_sigma70_ECF-like"/>
</dbReference>
<dbReference type="Proteomes" id="UP000318050">
    <property type="component" value="Unassembled WGS sequence"/>
</dbReference>
<evidence type="ECO:0000259" key="2">
    <source>
        <dbReference type="Pfam" id="PF07638"/>
    </source>
</evidence>
<dbReference type="Gene3D" id="1.10.10.10">
    <property type="entry name" value="Winged helix-like DNA-binding domain superfamily/Winged helix DNA-binding domain"/>
    <property type="match status" value="1"/>
</dbReference>